<dbReference type="Gene3D" id="3.40.50.450">
    <property type="match status" value="1"/>
</dbReference>
<gene>
    <name evidence="7" type="ORF">VNO80_06880</name>
</gene>
<name>A0AAN9NI92_PHACN</name>
<dbReference type="Pfam" id="PF03641">
    <property type="entry name" value="Lysine_decarbox"/>
    <property type="match status" value="1"/>
</dbReference>
<dbReference type="Proteomes" id="UP001374584">
    <property type="component" value="Unassembled WGS sequence"/>
</dbReference>
<dbReference type="EC" id="3.2.2.n1" evidence="2"/>
<keyword evidence="8" id="KW-1185">Reference proteome</keyword>
<dbReference type="GO" id="GO:0009691">
    <property type="term" value="P:cytokinin biosynthetic process"/>
    <property type="evidence" value="ECO:0007669"/>
    <property type="project" value="UniProtKB-KW"/>
</dbReference>
<sequence>MGLLNVDGYYNSLLSFMDNAVDEGFITPAARHIIVSAQTAQDLMSKLEAIAHSPHTYYANRSCNEGEGSSYTNNDPQTSKNIILAVGESGGLLRSERRPEDIVEVEAIVEDGFKTPATFLRLRDLWELGEVTARPRWRSNGGLGSIHYGTNSDSRLSRLSHVESDKDII</sequence>
<dbReference type="GO" id="GO:0005634">
    <property type="term" value="C:nucleus"/>
    <property type="evidence" value="ECO:0007669"/>
    <property type="project" value="TreeGrafter"/>
</dbReference>
<dbReference type="EMBL" id="JAYMYR010000003">
    <property type="protein sequence ID" value="KAK7373471.1"/>
    <property type="molecule type" value="Genomic_DNA"/>
</dbReference>
<evidence type="ECO:0000313" key="8">
    <source>
        <dbReference type="Proteomes" id="UP001374584"/>
    </source>
</evidence>
<dbReference type="PANTHER" id="PTHR31223:SF85">
    <property type="entry name" value="CYTOKININ RIBOSIDE 5'-MONOPHOSPHATE PHOSPHORIBOHYDROLASE LOGL5-RELATED"/>
    <property type="match status" value="1"/>
</dbReference>
<comment type="similarity">
    <text evidence="1">Belongs to the LOG family.</text>
</comment>
<dbReference type="InterPro" id="IPR031100">
    <property type="entry name" value="LOG_fam"/>
</dbReference>
<evidence type="ECO:0000313" key="7">
    <source>
        <dbReference type="EMBL" id="KAK7373471.1"/>
    </source>
</evidence>
<evidence type="ECO:0000256" key="5">
    <source>
        <dbReference type="ARBA" id="ARBA00047718"/>
    </source>
</evidence>
<keyword evidence="3" id="KW-0203">Cytokinin biosynthesis</keyword>
<dbReference type="GO" id="GO:0016799">
    <property type="term" value="F:hydrolase activity, hydrolyzing N-glycosyl compounds"/>
    <property type="evidence" value="ECO:0007669"/>
    <property type="project" value="TreeGrafter"/>
</dbReference>
<accession>A0AAN9NI92</accession>
<evidence type="ECO:0000256" key="4">
    <source>
        <dbReference type="ARBA" id="ARBA00024884"/>
    </source>
</evidence>
<evidence type="ECO:0000256" key="6">
    <source>
        <dbReference type="ARBA" id="ARBA00049153"/>
    </source>
</evidence>
<dbReference type="AlphaFoldDB" id="A0AAN9NI92"/>
<evidence type="ECO:0000256" key="2">
    <source>
        <dbReference type="ARBA" id="ARBA00012205"/>
    </source>
</evidence>
<proteinExistence type="inferred from homology"/>
<protein>
    <recommendedName>
        <fullName evidence="2">cytokinin riboside 5'-monophosphate phosphoribohydrolase</fullName>
        <ecNumber evidence="2">3.2.2.n1</ecNumber>
    </recommendedName>
</protein>
<evidence type="ECO:0000256" key="3">
    <source>
        <dbReference type="ARBA" id="ARBA00022712"/>
    </source>
</evidence>
<comment type="catalytic activity">
    <reaction evidence="6">
        <text>9-ribosyl-trans-zeatin 5'-phosphate + H2O = trans-zeatin + D-ribose 5-phosphate</text>
        <dbReference type="Rhea" id="RHEA:48564"/>
        <dbReference type="ChEBI" id="CHEBI:15377"/>
        <dbReference type="ChEBI" id="CHEBI:16522"/>
        <dbReference type="ChEBI" id="CHEBI:78346"/>
        <dbReference type="ChEBI" id="CHEBI:87947"/>
        <dbReference type="EC" id="3.2.2.n1"/>
    </reaction>
</comment>
<dbReference type="GO" id="GO:0005829">
    <property type="term" value="C:cytosol"/>
    <property type="evidence" value="ECO:0007669"/>
    <property type="project" value="TreeGrafter"/>
</dbReference>
<dbReference type="SUPFAM" id="SSF102405">
    <property type="entry name" value="MCP/YpsA-like"/>
    <property type="match status" value="1"/>
</dbReference>
<organism evidence="7 8">
    <name type="scientific">Phaseolus coccineus</name>
    <name type="common">Scarlet runner bean</name>
    <name type="synonym">Phaseolus multiflorus</name>
    <dbReference type="NCBI Taxonomy" id="3886"/>
    <lineage>
        <taxon>Eukaryota</taxon>
        <taxon>Viridiplantae</taxon>
        <taxon>Streptophyta</taxon>
        <taxon>Embryophyta</taxon>
        <taxon>Tracheophyta</taxon>
        <taxon>Spermatophyta</taxon>
        <taxon>Magnoliopsida</taxon>
        <taxon>eudicotyledons</taxon>
        <taxon>Gunneridae</taxon>
        <taxon>Pentapetalae</taxon>
        <taxon>rosids</taxon>
        <taxon>fabids</taxon>
        <taxon>Fabales</taxon>
        <taxon>Fabaceae</taxon>
        <taxon>Papilionoideae</taxon>
        <taxon>50 kb inversion clade</taxon>
        <taxon>NPAAA clade</taxon>
        <taxon>indigoferoid/millettioid clade</taxon>
        <taxon>Phaseoleae</taxon>
        <taxon>Phaseolus</taxon>
    </lineage>
</organism>
<dbReference type="PANTHER" id="PTHR31223">
    <property type="entry name" value="LOG FAMILY PROTEIN YJL055W"/>
    <property type="match status" value="1"/>
</dbReference>
<comment type="caution">
    <text evidence="7">The sequence shown here is derived from an EMBL/GenBank/DDBJ whole genome shotgun (WGS) entry which is preliminary data.</text>
</comment>
<evidence type="ECO:0000256" key="1">
    <source>
        <dbReference type="ARBA" id="ARBA00006763"/>
    </source>
</evidence>
<reference evidence="7 8" key="1">
    <citation type="submission" date="2024-01" db="EMBL/GenBank/DDBJ databases">
        <title>The genomes of 5 underutilized Papilionoideae crops provide insights into root nodulation and disease resistanc.</title>
        <authorList>
            <person name="Jiang F."/>
        </authorList>
    </citation>
    <scope>NUCLEOTIDE SEQUENCE [LARGE SCALE GENOMIC DNA]</scope>
    <source>
        <strain evidence="7">JINMINGXINNONG_FW02</strain>
        <tissue evidence="7">Leaves</tissue>
    </source>
</reference>
<comment type="function">
    <text evidence="4">Cytokinin-activating enzyme working in the direct activation pathway. Phosphoribohydrolase that converts inactive cytokinin nucleotides to the biologically active free-base forms.</text>
</comment>
<comment type="catalytic activity">
    <reaction evidence="5">
        <text>N(6)-(dimethylallyl)adenosine 5'-phosphate + H2O = N(6)-dimethylallyladenine + D-ribose 5-phosphate</text>
        <dbReference type="Rhea" id="RHEA:48560"/>
        <dbReference type="ChEBI" id="CHEBI:15377"/>
        <dbReference type="ChEBI" id="CHEBI:17660"/>
        <dbReference type="ChEBI" id="CHEBI:57526"/>
        <dbReference type="ChEBI" id="CHEBI:78346"/>
        <dbReference type="EC" id="3.2.2.n1"/>
    </reaction>
</comment>